<organism evidence="3 4">
    <name type="scientific">Aspergillus glaucus CBS 516.65</name>
    <dbReference type="NCBI Taxonomy" id="1160497"/>
    <lineage>
        <taxon>Eukaryota</taxon>
        <taxon>Fungi</taxon>
        <taxon>Dikarya</taxon>
        <taxon>Ascomycota</taxon>
        <taxon>Pezizomycotina</taxon>
        <taxon>Eurotiomycetes</taxon>
        <taxon>Eurotiomycetidae</taxon>
        <taxon>Eurotiales</taxon>
        <taxon>Aspergillaceae</taxon>
        <taxon>Aspergillus</taxon>
        <taxon>Aspergillus subgen. Aspergillus</taxon>
    </lineage>
</organism>
<dbReference type="VEuPathDB" id="FungiDB:ASPGLDRAFT_121277"/>
<feature type="chain" id="PRO_5009887876" description="Deoxyribonuclease NucA/NucB domain-containing protein" evidence="1">
    <location>
        <begin position="19"/>
        <end position="246"/>
    </location>
</feature>
<dbReference type="STRING" id="1160497.A0A1L9VS38"/>
<protein>
    <recommendedName>
        <fullName evidence="2">Deoxyribonuclease NucA/NucB domain-containing protein</fullName>
    </recommendedName>
</protein>
<feature type="domain" description="Deoxyribonuclease NucA/NucB" evidence="2">
    <location>
        <begin position="35"/>
        <end position="134"/>
    </location>
</feature>
<evidence type="ECO:0000259" key="2">
    <source>
        <dbReference type="Pfam" id="PF14040"/>
    </source>
</evidence>
<gene>
    <name evidence="3" type="ORF">ASPGLDRAFT_121277</name>
</gene>
<reference evidence="4" key="1">
    <citation type="journal article" date="2017" name="Genome Biol.">
        <title>Comparative genomics reveals high biological diversity and specific adaptations in the industrially and medically important fungal genus Aspergillus.</title>
        <authorList>
            <person name="de Vries R.P."/>
            <person name="Riley R."/>
            <person name="Wiebenga A."/>
            <person name="Aguilar-Osorio G."/>
            <person name="Amillis S."/>
            <person name="Uchima C.A."/>
            <person name="Anderluh G."/>
            <person name="Asadollahi M."/>
            <person name="Askin M."/>
            <person name="Barry K."/>
            <person name="Battaglia E."/>
            <person name="Bayram O."/>
            <person name="Benocci T."/>
            <person name="Braus-Stromeyer S.A."/>
            <person name="Caldana C."/>
            <person name="Canovas D."/>
            <person name="Cerqueira G.C."/>
            <person name="Chen F."/>
            <person name="Chen W."/>
            <person name="Choi C."/>
            <person name="Clum A."/>
            <person name="Dos Santos R.A."/>
            <person name="Damasio A.R."/>
            <person name="Diallinas G."/>
            <person name="Emri T."/>
            <person name="Fekete E."/>
            <person name="Flipphi M."/>
            <person name="Freyberg S."/>
            <person name="Gallo A."/>
            <person name="Gournas C."/>
            <person name="Habgood R."/>
            <person name="Hainaut M."/>
            <person name="Harispe M.L."/>
            <person name="Henrissat B."/>
            <person name="Hilden K.S."/>
            <person name="Hope R."/>
            <person name="Hossain A."/>
            <person name="Karabika E."/>
            <person name="Karaffa L."/>
            <person name="Karanyi Z."/>
            <person name="Krasevec N."/>
            <person name="Kuo A."/>
            <person name="Kusch H."/>
            <person name="LaButti K."/>
            <person name="Lagendijk E.L."/>
            <person name="Lapidus A."/>
            <person name="Levasseur A."/>
            <person name="Lindquist E."/>
            <person name="Lipzen A."/>
            <person name="Logrieco A.F."/>
            <person name="MacCabe A."/>
            <person name="Maekelae M.R."/>
            <person name="Malavazi I."/>
            <person name="Melin P."/>
            <person name="Meyer V."/>
            <person name="Mielnichuk N."/>
            <person name="Miskei M."/>
            <person name="Molnar A.P."/>
            <person name="Mule G."/>
            <person name="Ngan C.Y."/>
            <person name="Orejas M."/>
            <person name="Orosz E."/>
            <person name="Ouedraogo J.P."/>
            <person name="Overkamp K.M."/>
            <person name="Park H.-S."/>
            <person name="Perrone G."/>
            <person name="Piumi F."/>
            <person name="Punt P.J."/>
            <person name="Ram A.F."/>
            <person name="Ramon A."/>
            <person name="Rauscher S."/>
            <person name="Record E."/>
            <person name="Riano-Pachon D.M."/>
            <person name="Robert V."/>
            <person name="Roehrig J."/>
            <person name="Ruller R."/>
            <person name="Salamov A."/>
            <person name="Salih N.S."/>
            <person name="Samson R.A."/>
            <person name="Sandor E."/>
            <person name="Sanguinetti M."/>
            <person name="Schuetze T."/>
            <person name="Sepcic K."/>
            <person name="Shelest E."/>
            <person name="Sherlock G."/>
            <person name="Sophianopoulou V."/>
            <person name="Squina F.M."/>
            <person name="Sun H."/>
            <person name="Susca A."/>
            <person name="Todd R.B."/>
            <person name="Tsang A."/>
            <person name="Unkles S.E."/>
            <person name="van de Wiele N."/>
            <person name="van Rossen-Uffink D."/>
            <person name="Oliveira J.V."/>
            <person name="Vesth T.C."/>
            <person name="Visser J."/>
            <person name="Yu J.-H."/>
            <person name="Zhou M."/>
            <person name="Andersen M.R."/>
            <person name="Archer D.B."/>
            <person name="Baker S.E."/>
            <person name="Benoit I."/>
            <person name="Brakhage A.A."/>
            <person name="Braus G.H."/>
            <person name="Fischer R."/>
            <person name="Frisvad J.C."/>
            <person name="Goldman G.H."/>
            <person name="Houbraken J."/>
            <person name="Oakley B."/>
            <person name="Pocsi I."/>
            <person name="Scazzocchio C."/>
            <person name="Seiboth B."/>
            <person name="vanKuyk P.A."/>
            <person name="Wortman J."/>
            <person name="Dyer P.S."/>
            <person name="Grigoriev I.V."/>
        </authorList>
    </citation>
    <scope>NUCLEOTIDE SEQUENCE [LARGE SCALE GENOMIC DNA]</scope>
    <source>
        <strain evidence="4">CBS 516.65</strain>
    </source>
</reference>
<dbReference type="InterPro" id="IPR029476">
    <property type="entry name" value="DNase_NucA_NucB"/>
</dbReference>
<dbReference type="EMBL" id="KV878892">
    <property type="protein sequence ID" value="OJJ86727.1"/>
    <property type="molecule type" value="Genomic_DNA"/>
</dbReference>
<sequence length="246" mass="27617">MKLFSIFSLFFLVSSVTAANFAWDCTKSLGTCQNYCYAAKCGRMGRRRFTYDSNSKARPGRRTASGCSRNPCNNKKLNFGKFGNSCDEFPFASVKEGGRNAHLRCVNINENRSEGGQLRGFYRKIKNGDKFGITIKNYRRASYCAAKPKCRNDGGQFKLKNGKFAPSRQDLNGTEEFDPGEEDEFVLDEAVNGEEMEPLPLRQLETDDGEIHLVIADDPDDQISVGHEIWSESANGAVRVVREIFE</sequence>
<dbReference type="Pfam" id="PF14040">
    <property type="entry name" value="DNase_NucA_NucB"/>
    <property type="match status" value="1"/>
</dbReference>
<evidence type="ECO:0000313" key="3">
    <source>
        <dbReference type="EMBL" id="OJJ86727.1"/>
    </source>
</evidence>
<keyword evidence="1" id="KW-0732">Signal</keyword>
<accession>A0A1L9VS38</accession>
<dbReference type="OrthoDB" id="2748312at2759"/>
<dbReference type="Proteomes" id="UP000184300">
    <property type="component" value="Unassembled WGS sequence"/>
</dbReference>
<feature type="signal peptide" evidence="1">
    <location>
        <begin position="1"/>
        <end position="18"/>
    </location>
</feature>
<evidence type="ECO:0000256" key="1">
    <source>
        <dbReference type="SAM" id="SignalP"/>
    </source>
</evidence>
<keyword evidence="4" id="KW-1185">Reference proteome</keyword>
<dbReference type="AlphaFoldDB" id="A0A1L9VS38"/>
<name>A0A1L9VS38_ASPGL</name>
<proteinExistence type="predicted"/>
<evidence type="ECO:0000313" key="4">
    <source>
        <dbReference type="Proteomes" id="UP000184300"/>
    </source>
</evidence>
<dbReference type="GeneID" id="34456483"/>
<dbReference type="RefSeq" id="XP_022403416.1">
    <property type="nucleotide sequence ID" value="XM_022540222.1"/>
</dbReference>